<comment type="cofactor">
    <cofactor evidence="2">
        <name>FAD</name>
        <dbReference type="ChEBI" id="CHEBI:57692"/>
    </cofactor>
</comment>
<keyword evidence="13" id="KW-0560">Oxidoreductase</keyword>
<evidence type="ECO:0000256" key="17">
    <source>
        <dbReference type="ARBA" id="ARBA00023136"/>
    </source>
</evidence>
<keyword evidence="24" id="KW-1185">Reference proteome</keyword>
<dbReference type="InterPro" id="IPR013130">
    <property type="entry name" value="Fe3_Rdtase_TM_dom"/>
</dbReference>
<dbReference type="EMBL" id="VZRI01004801">
    <property type="protein sequence ID" value="NWU92995.1"/>
    <property type="molecule type" value="Genomic_DNA"/>
</dbReference>
<keyword evidence="16" id="KW-0406">Ion transport</keyword>
<evidence type="ECO:0000256" key="18">
    <source>
        <dbReference type="ARBA" id="ARBA00048958"/>
    </source>
</evidence>
<keyword evidence="17 20" id="KW-0472">Membrane</keyword>
<evidence type="ECO:0000256" key="13">
    <source>
        <dbReference type="ARBA" id="ARBA00023002"/>
    </source>
</evidence>
<dbReference type="Gene3D" id="3.40.50.720">
    <property type="entry name" value="NAD(P)-binding Rossmann-like Domain"/>
    <property type="match status" value="1"/>
</dbReference>
<dbReference type="GO" id="GO:0006826">
    <property type="term" value="P:iron ion transport"/>
    <property type="evidence" value="ECO:0007669"/>
    <property type="project" value="UniProtKB-KW"/>
</dbReference>
<evidence type="ECO:0000256" key="19">
    <source>
        <dbReference type="ARBA" id="ARBA00049387"/>
    </source>
</evidence>
<keyword evidence="11" id="KW-0274">FAD</keyword>
<feature type="domain" description="Ferric oxidoreductase" evidence="21">
    <location>
        <begin position="249"/>
        <end position="395"/>
    </location>
</feature>
<proteinExistence type="inferred from homology"/>
<gene>
    <name evidence="23" type="primary">Steap4</name>
    <name evidence="23" type="ORF">UPUEPO_R13048</name>
</gene>
<evidence type="ECO:0000256" key="12">
    <source>
        <dbReference type="ARBA" id="ARBA00022989"/>
    </source>
</evidence>
<evidence type="ECO:0000259" key="21">
    <source>
        <dbReference type="Pfam" id="PF01794"/>
    </source>
</evidence>
<dbReference type="GO" id="GO:0046872">
    <property type="term" value="F:metal ion binding"/>
    <property type="evidence" value="ECO:0007669"/>
    <property type="project" value="UniProtKB-KW"/>
</dbReference>
<evidence type="ECO:0000256" key="11">
    <source>
        <dbReference type="ARBA" id="ARBA00022827"/>
    </source>
</evidence>
<dbReference type="InterPro" id="IPR036291">
    <property type="entry name" value="NAD(P)-bd_dom_sf"/>
</dbReference>
<dbReference type="PANTHER" id="PTHR14239:SF5">
    <property type="entry name" value="METALLOREDUCTASE STEAP4"/>
    <property type="match status" value="1"/>
</dbReference>
<keyword evidence="8 20" id="KW-0812">Transmembrane</keyword>
<feature type="transmembrane region" description="Helical" evidence="20">
    <location>
        <begin position="249"/>
        <end position="271"/>
    </location>
</feature>
<evidence type="ECO:0000256" key="2">
    <source>
        <dbReference type="ARBA" id="ARBA00001974"/>
    </source>
</evidence>
<keyword evidence="7" id="KW-0285">Flavoprotein</keyword>
<keyword evidence="12 20" id="KW-1133">Transmembrane helix</keyword>
<dbReference type="GO" id="GO:0005886">
    <property type="term" value="C:plasma membrane"/>
    <property type="evidence" value="ECO:0007669"/>
    <property type="project" value="TreeGrafter"/>
</dbReference>
<comment type="cofactor">
    <cofactor evidence="1">
        <name>heme b</name>
        <dbReference type="ChEBI" id="CHEBI:60344"/>
    </cofactor>
</comment>
<dbReference type="SUPFAM" id="SSF51735">
    <property type="entry name" value="NAD(P)-binding Rossmann-fold domains"/>
    <property type="match status" value="1"/>
</dbReference>
<keyword evidence="5" id="KW-0813">Transport</keyword>
<comment type="catalytic activity">
    <reaction evidence="18">
        <text>2 Cu(+) + NADP(+) + H(+) = 2 Cu(2+) + NADPH</text>
        <dbReference type="Rhea" id="RHEA:71771"/>
        <dbReference type="ChEBI" id="CHEBI:15378"/>
        <dbReference type="ChEBI" id="CHEBI:29036"/>
        <dbReference type="ChEBI" id="CHEBI:49552"/>
        <dbReference type="ChEBI" id="CHEBI:57783"/>
        <dbReference type="ChEBI" id="CHEBI:58349"/>
    </reaction>
    <physiologicalReaction direction="right-to-left" evidence="18">
        <dbReference type="Rhea" id="RHEA:71773"/>
    </physiologicalReaction>
</comment>
<keyword evidence="14" id="KW-0408">Iron</keyword>
<evidence type="ECO:0000256" key="1">
    <source>
        <dbReference type="ARBA" id="ARBA00001970"/>
    </source>
</evidence>
<comment type="similarity">
    <text evidence="4">Belongs to the STEAP family.</text>
</comment>
<dbReference type="AlphaFoldDB" id="A0A7K6ASF9"/>
<evidence type="ECO:0000256" key="10">
    <source>
        <dbReference type="ARBA" id="ARBA00022753"/>
    </source>
</evidence>
<evidence type="ECO:0000256" key="20">
    <source>
        <dbReference type="SAM" id="Phobius"/>
    </source>
</evidence>
<evidence type="ECO:0000256" key="8">
    <source>
        <dbReference type="ARBA" id="ARBA00022692"/>
    </source>
</evidence>
<comment type="caution">
    <text evidence="23">The sequence shown here is derived from an EMBL/GenBank/DDBJ whole genome shotgun (WGS) entry which is preliminary data.</text>
</comment>
<dbReference type="GO" id="GO:0015677">
    <property type="term" value="P:copper ion import"/>
    <property type="evidence" value="ECO:0007669"/>
    <property type="project" value="TreeGrafter"/>
</dbReference>
<dbReference type="OrthoDB" id="550646at2759"/>
<comment type="catalytic activity">
    <reaction evidence="19">
        <text>2 Fe(2+) + NADP(+) + H(+) = 2 Fe(3+) + NADPH</text>
        <dbReference type="Rhea" id="RHEA:71767"/>
        <dbReference type="ChEBI" id="CHEBI:15378"/>
        <dbReference type="ChEBI" id="CHEBI:29033"/>
        <dbReference type="ChEBI" id="CHEBI:29034"/>
        <dbReference type="ChEBI" id="CHEBI:57783"/>
        <dbReference type="ChEBI" id="CHEBI:58349"/>
    </reaction>
    <physiologicalReaction direction="right-to-left" evidence="19">
        <dbReference type="Rhea" id="RHEA:71769"/>
    </physiologicalReaction>
</comment>
<accession>A0A7K6ASF9</accession>
<dbReference type="InterPro" id="IPR051267">
    <property type="entry name" value="STEAP_metalloreductase"/>
</dbReference>
<keyword evidence="6" id="KW-0410">Iron transport</keyword>
<evidence type="ECO:0000256" key="9">
    <source>
        <dbReference type="ARBA" id="ARBA00022723"/>
    </source>
</evidence>
<dbReference type="FunFam" id="3.40.50.720:FF:000051">
    <property type="entry name" value="STEAP2 metalloreductase"/>
    <property type="match status" value="1"/>
</dbReference>
<feature type="transmembrane region" description="Helical" evidence="20">
    <location>
        <begin position="292"/>
        <end position="313"/>
    </location>
</feature>
<evidence type="ECO:0000256" key="15">
    <source>
        <dbReference type="ARBA" id="ARBA00023008"/>
    </source>
</evidence>
<dbReference type="Proteomes" id="UP000544127">
    <property type="component" value="Unassembled WGS sequence"/>
</dbReference>
<keyword evidence="15" id="KW-0186">Copper</keyword>
<keyword evidence="9" id="KW-0479">Metal-binding</keyword>
<evidence type="ECO:0000259" key="22">
    <source>
        <dbReference type="Pfam" id="PF03807"/>
    </source>
</evidence>
<evidence type="ECO:0000256" key="14">
    <source>
        <dbReference type="ARBA" id="ARBA00023004"/>
    </source>
</evidence>
<evidence type="ECO:0000256" key="4">
    <source>
        <dbReference type="ARBA" id="ARBA00007729"/>
    </source>
</evidence>
<feature type="transmembrane region" description="Helical" evidence="20">
    <location>
        <begin position="387"/>
        <end position="408"/>
    </location>
</feature>
<dbReference type="Pfam" id="PF01794">
    <property type="entry name" value="Ferric_reduct"/>
    <property type="match status" value="1"/>
</dbReference>
<dbReference type="InterPro" id="IPR028939">
    <property type="entry name" value="P5C_Rdtase_cat_N"/>
</dbReference>
<evidence type="ECO:0000313" key="24">
    <source>
        <dbReference type="Proteomes" id="UP000544127"/>
    </source>
</evidence>
<evidence type="ECO:0000256" key="5">
    <source>
        <dbReference type="ARBA" id="ARBA00022448"/>
    </source>
</evidence>
<comment type="subcellular location">
    <subcellularLocation>
        <location evidence="3">Endosome membrane</location>
        <topology evidence="3">Multi-pass membrane protein</topology>
    </subcellularLocation>
</comment>
<evidence type="ECO:0000256" key="16">
    <source>
        <dbReference type="ARBA" id="ARBA00023065"/>
    </source>
</evidence>
<organism evidence="23 24">
    <name type="scientific">Upupa epops</name>
    <name type="common">Eurasian hoopoe</name>
    <dbReference type="NCBI Taxonomy" id="57439"/>
    <lineage>
        <taxon>Eukaryota</taxon>
        <taxon>Metazoa</taxon>
        <taxon>Chordata</taxon>
        <taxon>Craniata</taxon>
        <taxon>Vertebrata</taxon>
        <taxon>Euteleostomi</taxon>
        <taxon>Archelosauria</taxon>
        <taxon>Archosauria</taxon>
        <taxon>Dinosauria</taxon>
        <taxon>Saurischia</taxon>
        <taxon>Theropoda</taxon>
        <taxon>Coelurosauria</taxon>
        <taxon>Aves</taxon>
        <taxon>Neognathae</taxon>
        <taxon>Neoaves</taxon>
        <taxon>Telluraves</taxon>
        <taxon>Coraciimorphae</taxon>
        <taxon>Bucerotiformes</taxon>
        <taxon>Upupidae</taxon>
        <taxon>Upupa</taxon>
    </lineage>
</organism>
<dbReference type="PANTHER" id="PTHR14239">
    <property type="entry name" value="DUDULIN-RELATED"/>
    <property type="match status" value="1"/>
</dbReference>
<evidence type="ECO:0000256" key="7">
    <source>
        <dbReference type="ARBA" id="ARBA00022630"/>
    </source>
</evidence>
<evidence type="ECO:0000256" key="3">
    <source>
        <dbReference type="ARBA" id="ARBA00004337"/>
    </source>
</evidence>
<evidence type="ECO:0000256" key="6">
    <source>
        <dbReference type="ARBA" id="ARBA00022496"/>
    </source>
</evidence>
<feature type="transmembrane region" description="Helical" evidence="20">
    <location>
        <begin position="420"/>
        <end position="443"/>
    </location>
</feature>
<feature type="transmembrane region" description="Helical" evidence="20">
    <location>
        <begin position="204"/>
        <end position="229"/>
    </location>
</feature>
<dbReference type="GO" id="GO:0010008">
    <property type="term" value="C:endosome membrane"/>
    <property type="evidence" value="ECO:0007669"/>
    <property type="project" value="UniProtKB-SubCell"/>
</dbReference>
<dbReference type="Pfam" id="PF03807">
    <property type="entry name" value="F420_oxidored"/>
    <property type="match status" value="1"/>
</dbReference>
<sequence length="462" mass="51713">MSKNSSNIMALAPAAPNKRETVCIFGTGDFGRALGHKLIQSGYPVVFGSRSSHPSSLVPKDAEVLSHVEAAQKAAIIIIAIQRQHYSFLTSLADVLRGKVLVDISNNLKINQYPESNAEYLAQLVPGARVVKAFNTVSAWALQSGTLDASRQVFVCGDDAEAKKMVMDIVRALGLTPLDKGSLLAAQEIENYPLQLFPMWKFPIFLSLGLTVFFFIYCVVLNVIYPYVYEKKDFSFFIAISIPNQVCPVLALTLLGLVYLPGVLAAIIQLCRGTKYRRFPDWLDKWMLCRKQLGLVALAFACVHVLYTLVIPIRSFVRWRIGNQIISQVLSSNKTQPLDTSKAWISDSYLALGILGFFFFVLLGITSLPSVSNSVNWREFRFVQSKLGYLTLVLCTAHTLVYGGKWFLVPSSYKWYLPPIYMLSLIVPCAVLVVKFVLIFPCLDNPLTQIRQGWERNPRYSQ</sequence>
<name>A0A7K6ASF9_UPUEP</name>
<reference evidence="23 24" key="1">
    <citation type="submission" date="2019-09" db="EMBL/GenBank/DDBJ databases">
        <title>Bird 10,000 Genomes (B10K) Project - Family phase.</title>
        <authorList>
            <person name="Zhang G."/>
        </authorList>
    </citation>
    <scope>NUCLEOTIDE SEQUENCE [LARGE SCALE GENOMIC DNA]</scope>
    <source>
        <strain evidence="23">B10K-DU-012-37</strain>
    </source>
</reference>
<protein>
    <submittedName>
        <fullName evidence="23">STEA4 Metalloreductase</fullName>
    </submittedName>
</protein>
<dbReference type="GO" id="GO:0008823">
    <property type="term" value="F:cupric reductase (NADH) activity"/>
    <property type="evidence" value="ECO:0007669"/>
    <property type="project" value="TreeGrafter"/>
</dbReference>
<evidence type="ECO:0000313" key="23">
    <source>
        <dbReference type="EMBL" id="NWU92995.1"/>
    </source>
</evidence>
<keyword evidence="10" id="KW-0967">Endosome</keyword>
<dbReference type="GO" id="GO:0052851">
    <property type="term" value="F:ferric-chelate reductase (NADPH) activity"/>
    <property type="evidence" value="ECO:0007669"/>
    <property type="project" value="TreeGrafter"/>
</dbReference>
<feature type="non-terminal residue" evidence="23">
    <location>
        <position position="462"/>
    </location>
</feature>
<feature type="domain" description="Pyrroline-5-carboxylate reductase catalytic N-terminal" evidence="22">
    <location>
        <begin position="21"/>
        <end position="107"/>
    </location>
</feature>
<feature type="non-terminal residue" evidence="23">
    <location>
        <position position="1"/>
    </location>
</feature>
<feature type="transmembrane region" description="Helical" evidence="20">
    <location>
        <begin position="348"/>
        <end position="366"/>
    </location>
</feature>